<comment type="catalytic activity">
    <reaction evidence="3">
        <text>2 GTP = 3',3'-c-di-GMP + 2 diphosphate</text>
        <dbReference type="Rhea" id="RHEA:24898"/>
        <dbReference type="ChEBI" id="CHEBI:33019"/>
        <dbReference type="ChEBI" id="CHEBI:37565"/>
        <dbReference type="ChEBI" id="CHEBI:58805"/>
        <dbReference type="EC" id="2.7.7.65"/>
    </reaction>
</comment>
<dbReference type="PANTHER" id="PTHR45138">
    <property type="entry name" value="REGULATORY COMPONENTS OF SENSORY TRANSDUCTION SYSTEM"/>
    <property type="match status" value="1"/>
</dbReference>
<proteinExistence type="predicted"/>
<feature type="transmembrane region" description="Helical" evidence="6">
    <location>
        <begin position="452"/>
        <end position="471"/>
    </location>
</feature>
<dbReference type="EMBL" id="PIPM01000004">
    <property type="protein sequence ID" value="RUO34170.1"/>
    <property type="molecule type" value="Genomic_DNA"/>
</dbReference>
<dbReference type="InterPro" id="IPR050469">
    <property type="entry name" value="Diguanylate_Cyclase"/>
</dbReference>
<dbReference type="OrthoDB" id="6191081at2"/>
<evidence type="ECO:0000256" key="1">
    <source>
        <dbReference type="ARBA" id="ARBA00001946"/>
    </source>
</evidence>
<dbReference type="InterPro" id="IPR011990">
    <property type="entry name" value="TPR-like_helical_dom_sf"/>
</dbReference>
<dbReference type="InterPro" id="IPR000160">
    <property type="entry name" value="GGDEF_dom"/>
</dbReference>
<dbReference type="AlphaFoldDB" id="A0A432WK39"/>
<dbReference type="CDD" id="cd01949">
    <property type="entry name" value="GGDEF"/>
    <property type="match status" value="1"/>
</dbReference>
<dbReference type="SMART" id="SM00267">
    <property type="entry name" value="GGDEF"/>
    <property type="match status" value="1"/>
</dbReference>
<dbReference type="Gene3D" id="1.25.40.10">
    <property type="entry name" value="Tetratricopeptide repeat domain"/>
    <property type="match status" value="2"/>
</dbReference>
<evidence type="ECO:0000256" key="3">
    <source>
        <dbReference type="ARBA" id="ARBA00034247"/>
    </source>
</evidence>
<dbReference type="PROSITE" id="PS50005">
    <property type="entry name" value="TPR"/>
    <property type="match status" value="1"/>
</dbReference>
<evidence type="ECO:0000256" key="2">
    <source>
        <dbReference type="ARBA" id="ARBA00012528"/>
    </source>
</evidence>
<dbReference type="PROSITE" id="PS50887">
    <property type="entry name" value="GGDEF"/>
    <property type="match status" value="1"/>
</dbReference>
<evidence type="ECO:0000313" key="8">
    <source>
        <dbReference type="EMBL" id="RUO34170.1"/>
    </source>
</evidence>
<keyword evidence="9" id="KW-1185">Reference proteome</keyword>
<dbReference type="Pfam" id="PF13181">
    <property type="entry name" value="TPR_8"/>
    <property type="match status" value="2"/>
</dbReference>
<dbReference type="SMART" id="SM00028">
    <property type="entry name" value="TPR"/>
    <property type="match status" value="3"/>
</dbReference>
<evidence type="ECO:0000256" key="5">
    <source>
        <dbReference type="SAM" id="Coils"/>
    </source>
</evidence>
<sequence>MSRHATSVPKNHRFFNAIPHPVWMLAIVLACFSSGTVSSQPFPSPWTDAALEQRIDAYLNMRDREAARAELDAILSAVETANAPTTYVRAWTTQAVSIAQDGDVEGAIQVIQDLMEYAERHAYPDVWVEVLANKVALLTWQGETARALVVAEQLSEYLEDAVDHRVRYYGNVVVTGLFRSNSQYERALSHALAAQEALSHTNNERTATRRISLQQQITFIYSDLRNYPAALEVSERALREALENDYLGLAASLLLARGYLFSQMDQHEDAIEVHRQAIDLAEQAGEIGIVLVSRNNIGSAYIHLERYEEAHTELTEALALAKEVGDEETADLLRYNLGYIQVMQGDIEAGIAEVEFYATRLQARYSAAEYAELLEHTATLYEHAGMYQEQAQALLEQRRLREEVFQAEREKSISEMQVRFEAREQAQQIELLEQRNALQERVIENAALQRQIFILFGVVVVFGLIIMIMLYRMARRANLRLKVVNKQLEFHSMRDPLTHLLNRRALQEQMQKRNPAEKADRRVKLGEHPDALILLDIDFFKRINDNFGHAAGDEVLKELSQRLQGLARSSDLVVRWGGEEFLIVLRNSDSKVLPSIVSRILDAIAEQPVHFEGRAIPVTATAGFVTLPFAGVPEEEVNWERALQIADMALYIGKVHGRNQAYGIMGLKVPFEQVQPLLETDLAKAIEEDMVEYTVLHGPKVN</sequence>
<gene>
    <name evidence="8" type="ORF">CWE11_05430</name>
</gene>
<feature type="coiled-coil region" evidence="5">
    <location>
        <begin position="264"/>
        <end position="324"/>
    </location>
</feature>
<dbReference type="NCBIfam" id="TIGR00254">
    <property type="entry name" value="GGDEF"/>
    <property type="match status" value="1"/>
</dbReference>
<dbReference type="SUPFAM" id="SSF48452">
    <property type="entry name" value="TPR-like"/>
    <property type="match status" value="2"/>
</dbReference>
<dbReference type="InterPro" id="IPR043128">
    <property type="entry name" value="Rev_trsase/Diguanyl_cyclase"/>
</dbReference>
<keyword evidence="5" id="KW-0175">Coiled coil</keyword>
<dbReference type="Pfam" id="PF00990">
    <property type="entry name" value="GGDEF"/>
    <property type="match status" value="1"/>
</dbReference>
<dbReference type="InterPro" id="IPR019734">
    <property type="entry name" value="TPR_rpt"/>
</dbReference>
<evidence type="ECO:0000256" key="4">
    <source>
        <dbReference type="PROSITE-ProRule" id="PRU00339"/>
    </source>
</evidence>
<dbReference type="SUPFAM" id="SSF55073">
    <property type="entry name" value="Nucleotide cyclase"/>
    <property type="match status" value="1"/>
</dbReference>
<dbReference type="PROSITE" id="PS51257">
    <property type="entry name" value="PROKAR_LIPOPROTEIN"/>
    <property type="match status" value="1"/>
</dbReference>
<keyword evidence="6" id="KW-1133">Transmembrane helix</keyword>
<dbReference type="EC" id="2.7.7.65" evidence="2"/>
<reference evidence="8 9" key="1">
    <citation type="journal article" date="2011" name="Front. Microbiol.">
        <title>Genomic signatures of strain selection and enhancement in Bacillus atrophaeus var. globigii, a historical biowarfare simulant.</title>
        <authorList>
            <person name="Gibbons H.S."/>
            <person name="Broomall S.M."/>
            <person name="McNew L.A."/>
            <person name="Daligault H."/>
            <person name="Chapman C."/>
            <person name="Bruce D."/>
            <person name="Karavis M."/>
            <person name="Krepps M."/>
            <person name="McGregor P.A."/>
            <person name="Hong C."/>
            <person name="Park K.H."/>
            <person name="Akmal A."/>
            <person name="Feldman A."/>
            <person name="Lin J.S."/>
            <person name="Chang W.E."/>
            <person name="Higgs B.W."/>
            <person name="Demirev P."/>
            <person name="Lindquist J."/>
            <person name="Liem A."/>
            <person name="Fochler E."/>
            <person name="Read T.D."/>
            <person name="Tapia R."/>
            <person name="Johnson S."/>
            <person name="Bishop-Lilly K.A."/>
            <person name="Detter C."/>
            <person name="Han C."/>
            <person name="Sozhamannan S."/>
            <person name="Rosenzweig C.N."/>
            <person name="Skowronski E.W."/>
        </authorList>
    </citation>
    <scope>NUCLEOTIDE SEQUENCE [LARGE SCALE GENOMIC DNA]</scope>
    <source>
        <strain evidence="8 9">GYP-17</strain>
    </source>
</reference>
<feature type="coiled-coil region" evidence="5">
    <location>
        <begin position="422"/>
        <end position="449"/>
    </location>
</feature>
<dbReference type="Gene3D" id="3.30.70.270">
    <property type="match status" value="1"/>
</dbReference>
<comment type="cofactor">
    <cofactor evidence="1">
        <name>Mg(2+)</name>
        <dbReference type="ChEBI" id="CHEBI:18420"/>
    </cofactor>
</comment>
<organism evidence="8 9">
    <name type="scientific">Aliidiomarina sanyensis</name>
    <dbReference type="NCBI Taxonomy" id="1249555"/>
    <lineage>
        <taxon>Bacteria</taxon>
        <taxon>Pseudomonadati</taxon>
        <taxon>Pseudomonadota</taxon>
        <taxon>Gammaproteobacteria</taxon>
        <taxon>Alteromonadales</taxon>
        <taxon>Idiomarinaceae</taxon>
        <taxon>Aliidiomarina</taxon>
    </lineage>
</organism>
<dbReference type="RefSeq" id="WP_126776587.1">
    <property type="nucleotide sequence ID" value="NZ_PIPM01000004.1"/>
</dbReference>
<evidence type="ECO:0000259" key="7">
    <source>
        <dbReference type="PROSITE" id="PS50887"/>
    </source>
</evidence>
<name>A0A432WK39_9GAMM</name>
<comment type="caution">
    <text evidence="8">The sequence shown here is derived from an EMBL/GenBank/DDBJ whole genome shotgun (WGS) entry which is preliminary data.</text>
</comment>
<dbReference type="PANTHER" id="PTHR45138:SF9">
    <property type="entry name" value="DIGUANYLATE CYCLASE DGCM-RELATED"/>
    <property type="match status" value="1"/>
</dbReference>
<dbReference type="InterPro" id="IPR029787">
    <property type="entry name" value="Nucleotide_cyclase"/>
</dbReference>
<protein>
    <recommendedName>
        <fullName evidence="2">diguanylate cyclase</fullName>
        <ecNumber evidence="2">2.7.7.65</ecNumber>
    </recommendedName>
</protein>
<dbReference type="FunFam" id="3.30.70.270:FF:000001">
    <property type="entry name" value="Diguanylate cyclase domain protein"/>
    <property type="match status" value="1"/>
</dbReference>
<evidence type="ECO:0000256" key="6">
    <source>
        <dbReference type="SAM" id="Phobius"/>
    </source>
</evidence>
<feature type="repeat" description="TPR" evidence="4">
    <location>
        <begin position="251"/>
        <end position="284"/>
    </location>
</feature>
<dbReference type="GO" id="GO:0052621">
    <property type="term" value="F:diguanylate cyclase activity"/>
    <property type="evidence" value="ECO:0007669"/>
    <property type="project" value="UniProtKB-EC"/>
</dbReference>
<evidence type="ECO:0000313" key="9">
    <source>
        <dbReference type="Proteomes" id="UP000288405"/>
    </source>
</evidence>
<keyword evidence="6" id="KW-0472">Membrane</keyword>
<keyword evidence="4" id="KW-0802">TPR repeat</keyword>
<dbReference type="Proteomes" id="UP000288405">
    <property type="component" value="Unassembled WGS sequence"/>
</dbReference>
<keyword evidence="6" id="KW-0812">Transmembrane</keyword>
<feature type="domain" description="GGDEF" evidence="7">
    <location>
        <begin position="528"/>
        <end position="666"/>
    </location>
</feature>
<accession>A0A432WK39</accession>